<evidence type="ECO:0000313" key="3">
    <source>
        <dbReference type="Proteomes" id="UP000273054"/>
    </source>
</evidence>
<feature type="compositionally biased region" description="Low complexity" evidence="1">
    <location>
        <begin position="219"/>
        <end position="228"/>
    </location>
</feature>
<accession>A0A2R8FE74</accession>
<keyword evidence="3" id="KW-1185">Reference proteome</keyword>
<gene>
    <name evidence="2" type="ORF">BRZCDTV_265</name>
</gene>
<organism evidence="2">
    <name type="scientific">Brazilian cedratvirus IHUMI</name>
    <dbReference type="NCBI Taxonomy" id="2126980"/>
    <lineage>
        <taxon>Viruses</taxon>
        <taxon>Pithoviruses</taxon>
        <taxon>Orthocedratvirinae</taxon>
        <taxon>Alphacedratvirus</taxon>
        <taxon>Alphacedratvirus brasiliense</taxon>
    </lineage>
</organism>
<protein>
    <submittedName>
        <fullName evidence="2">Uncharacterized protein</fullName>
    </submittedName>
</protein>
<proteinExistence type="predicted"/>
<dbReference type="Proteomes" id="UP000273054">
    <property type="component" value="Segment"/>
</dbReference>
<feature type="compositionally biased region" description="Low complexity" evidence="1">
    <location>
        <begin position="249"/>
        <end position="269"/>
    </location>
</feature>
<evidence type="ECO:0000256" key="1">
    <source>
        <dbReference type="SAM" id="MobiDB-lite"/>
    </source>
</evidence>
<sequence>MQSSPRVISPEAITRYVARRPSTQAEKIWKTNVEEVFPGQARRKPADQTWEEYFKTLYQFRNDYLYLVLNISSPASYGTVLVNNRNLTRRSRYPYEVDLKTVPLVSEGGTAYLPVKRTASDATEESFYAFVRFWAEERGILLREAFSGSSEANFAIGVNAAEQEFLRQYGYTPRYLILNQKITPANVDILPPESEPALRVVAQSPLGMEAEIYSGYSPAPLSPRRVSPSPSPSPVPVTRRSSRRVIAASPLRSPLSSSSSSSDYYGDDNTYTEDEEEE</sequence>
<name>A0A2R8FE74_9VIRU</name>
<evidence type="ECO:0000313" key="2">
    <source>
        <dbReference type="EMBL" id="SPN79299.1"/>
    </source>
</evidence>
<reference evidence="2" key="1">
    <citation type="submission" date="2018-03" db="EMBL/GenBank/DDBJ databases">
        <authorList>
            <consortium name="Urmite Genomes"/>
        </authorList>
    </citation>
    <scope>NUCLEOTIDE SEQUENCE [LARGE SCALE GENOMIC DNA]</scope>
    <source>
        <strain evidence="2">IHUMI-27.7</strain>
    </source>
</reference>
<feature type="region of interest" description="Disordered" evidence="1">
    <location>
        <begin position="219"/>
        <end position="278"/>
    </location>
</feature>
<dbReference type="EMBL" id="LT994651">
    <property type="protein sequence ID" value="SPN79299.1"/>
    <property type="molecule type" value="Genomic_DNA"/>
</dbReference>